<protein>
    <submittedName>
        <fullName evidence="1">Uncharacterized protein</fullName>
    </submittedName>
</protein>
<name>A0ABN9NZ03_9MYCO</name>
<dbReference type="Pfam" id="PF23721">
    <property type="entry name" value="DUF7162"/>
    <property type="match status" value="1"/>
</dbReference>
<proteinExistence type="predicted"/>
<dbReference type="EMBL" id="OY726395">
    <property type="protein sequence ID" value="CAJ1583061.1"/>
    <property type="molecule type" value="Genomic_DNA"/>
</dbReference>
<evidence type="ECO:0000313" key="1">
    <source>
        <dbReference type="EMBL" id="CAJ1583061.1"/>
    </source>
</evidence>
<dbReference type="RefSeq" id="WP_316516940.1">
    <property type="nucleotide sequence ID" value="NZ_OY726395.1"/>
</dbReference>
<evidence type="ECO:0000313" key="2">
    <source>
        <dbReference type="Proteomes" id="UP001190466"/>
    </source>
</evidence>
<dbReference type="InterPro" id="IPR055586">
    <property type="entry name" value="DUF7162"/>
</dbReference>
<gene>
    <name evidence="1" type="ORF">MU0050_002416</name>
</gene>
<dbReference type="Proteomes" id="UP001190466">
    <property type="component" value="Chromosome"/>
</dbReference>
<reference evidence="1 2" key="1">
    <citation type="submission" date="2023-08" db="EMBL/GenBank/DDBJ databases">
        <authorList>
            <person name="Folkvardsen B D."/>
            <person name="Norman A."/>
        </authorList>
    </citation>
    <scope>NUCLEOTIDE SEQUENCE [LARGE SCALE GENOMIC DNA]</scope>
    <source>
        <strain evidence="1 2">Mu0050</strain>
    </source>
</reference>
<organism evidence="1 2">
    <name type="scientific">[Mycobacterium] wendilense</name>
    <dbReference type="NCBI Taxonomy" id="3064284"/>
    <lineage>
        <taxon>Bacteria</taxon>
        <taxon>Bacillati</taxon>
        <taxon>Actinomycetota</taxon>
        <taxon>Actinomycetes</taxon>
        <taxon>Mycobacteriales</taxon>
        <taxon>Mycobacteriaceae</taxon>
        <taxon>Mycolicibacter</taxon>
    </lineage>
</organism>
<keyword evidence="2" id="KW-1185">Reference proteome</keyword>
<sequence>MDPTPLSLDPDRVRTAARGVRAAAEELGLSRGSDRPDDLRDALPGSALEELVPVAAADPSALVAALLRWARTAVAAADGYSDADAAVAARLRR</sequence>
<accession>A0ABN9NZ03</accession>